<dbReference type="Gene3D" id="3.40.1090.10">
    <property type="entry name" value="Cytosolic phospholipase A2 catalytic domain"/>
    <property type="match status" value="2"/>
</dbReference>
<dbReference type="InterPro" id="IPR016035">
    <property type="entry name" value="Acyl_Trfase/lysoPLipase"/>
</dbReference>
<dbReference type="PANTHER" id="PTHR46394">
    <property type="entry name" value="ANNEXIN"/>
    <property type="match status" value="1"/>
</dbReference>
<evidence type="ECO:0000256" key="2">
    <source>
        <dbReference type="PROSITE-ProRule" id="PRU01161"/>
    </source>
</evidence>
<dbReference type="GeneID" id="14445456"/>
<dbReference type="InterPro" id="IPR002641">
    <property type="entry name" value="PNPLA_dom"/>
</dbReference>
<dbReference type="KEGG" id="vg:14445456"/>
<dbReference type="OrthoDB" id="10048at10239"/>
<dbReference type="SUPFAM" id="SSF52151">
    <property type="entry name" value="FabD/lysophospholipase-like"/>
    <property type="match status" value="1"/>
</dbReference>
<accession>L7RG17</accession>
<keyword evidence="1 2" id="KW-0443">Lipid metabolism</keyword>
<evidence type="ECO:0000313" key="5">
    <source>
        <dbReference type="Proteomes" id="UP000201640"/>
    </source>
</evidence>
<dbReference type="Proteomes" id="UP000201640">
    <property type="component" value="Segment"/>
</dbReference>
<keyword evidence="2" id="KW-0378">Hydrolase</keyword>
<gene>
    <name evidence="4" type="ORF">Moumou_00367</name>
</gene>
<dbReference type="InterPro" id="IPR052580">
    <property type="entry name" value="Lipid_Hydrolase"/>
</dbReference>
<keyword evidence="5" id="KW-1185">Reference proteome</keyword>
<organism evidence="4 5">
    <name type="scientific">Acanthamoeba polyphaga moumouvirus</name>
    <dbReference type="NCBI Taxonomy" id="1269028"/>
    <lineage>
        <taxon>Viruses</taxon>
        <taxon>Varidnaviria</taxon>
        <taxon>Bamfordvirae</taxon>
        <taxon>Nucleocytoviricota</taxon>
        <taxon>Megaviricetes</taxon>
        <taxon>Imitervirales</taxon>
        <taxon>Mimiviridae</taxon>
        <taxon>Megamimivirinae</taxon>
        <taxon>Moumouvirus</taxon>
    </lineage>
</organism>
<keyword evidence="2" id="KW-0442">Lipid degradation</keyword>
<dbReference type="RefSeq" id="YP_007354341.1">
    <property type="nucleotide sequence ID" value="NC_020104.1"/>
</dbReference>
<evidence type="ECO:0000256" key="1">
    <source>
        <dbReference type="ARBA" id="ARBA00023098"/>
    </source>
</evidence>
<dbReference type="GO" id="GO:0016042">
    <property type="term" value="P:lipid catabolic process"/>
    <property type="evidence" value="ECO:0007669"/>
    <property type="project" value="UniProtKB-UniRule"/>
</dbReference>
<feature type="short sequence motif" description="DGA/G" evidence="2">
    <location>
        <begin position="217"/>
        <end position="219"/>
    </location>
</feature>
<evidence type="ECO:0000313" key="4">
    <source>
        <dbReference type="EMBL" id="AGC01905.1"/>
    </source>
</evidence>
<name>L7RG17_9VIRU</name>
<dbReference type="PROSITE" id="PS51635">
    <property type="entry name" value="PNPLA"/>
    <property type="match status" value="1"/>
</dbReference>
<dbReference type="GO" id="GO:0016787">
    <property type="term" value="F:hydrolase activity"/>
    <property type="evidence" value="ECO:0007669"/>
    <property type="project" value="UniProtKB-UniRule"/>
</dbReference>
<dbReference type="EMBL" id="JX962719">
    <property type="protein sequence ID" value="AGC01905.1"/>
    <property type="molecule type" value="Genomic_DNA"/>
</dbReference>
<sequence length="337" mass="39184">MVENKFIYDNLESDNYNLKINNFICDTKTIIQDLKRKYNIISESKYKNLVLSGGSVRGISHIGAIKVLIDKKILDLKKLEAVAGTSAGSIIGLLIVLGFDIDEIWEFVLELDMKKVVNPDIFLVLSKCGVETGRILYNLFEEILYTKTNHKHINFKQLYEITKIRFIVVGSCLTTKKPIYYDYINTPNFKVSMAIRISIGMPLFFAPIDIDGNKYIDGAILDNYPISLFNKELEKTIGILICNEYNTNYKHLEQYFFAVINLFMHQYYLKTADQYVENTICVNKSPDNVFIFNFDLDNETKKKYLTVELKPHKNLLKNIKFVNRLFYLPLKDLFLFD</sequence>
<feature type="active site" description="Nucleophile" evidence="2">
    <location>
        <position position="86"/>
    </location>
</feature>
<feature type="short sequence motif" description="GXSXG" evidence="2">
    <location>
        <begin position="84"/>
        <end position="88"/>
    </location>
</feature>
<dbReference type="CDD" id="cd07207">
    <property type="entry name" value="Pat_ExoU_VipD_like"/>
    <property type="match status" value="1"/>
</dbReference>
<protein>
    <submittedName>
        <fullName evidence="4">Patatin-like phospholipase</fullName>
    </submittedName>
</protein>
<comment type="caution">
    <text evidence="2">Lacks conserved residue(s) required for the propagation of feature annotation.</text>
</comment>
<evidence type="ECO:0000259" key="3">
    <source>
        <dbReference type="PROSITE" id="PS51635"/>
    </source>
</evidence>
<feature type="domain" description="PNPLA" evidence="3">
    <location>
        <begin position="49"/>
        <end position="230"/>
    </location>
</feature>
<proteinExistence type="predicted"/>
<dbReference type="Pfam" id="PF01734">
    <property type="entry name" value="Patatin"/>
    <property type="match status" value="1"/>
</dbReference>
<dbReference type="PANTHER" id="PTHR46394:SF1">
    <property type="entry name" value="PNPLA DOMAIN-CONTAINING PROTEIN"/>
    <property type="match status" value="1"/>
</dbReference>
<reference evidence="4 5" key="1">
    <citation type="journal article" date="2012" name="Genome Biol. Evol.">
        <title>Related Giant Viruses in Distant Locations and Different Habitats: Acanthamoeba polyphaga moumouvirus Represents a Third Lineage of the Mimiviridae That Is Close to the Megavirus Lineage.</title>
        <authorList>
            <person name="Yoosuf N."/>
            <person name="Yutin N."/>
            <person name="Colson P."/>
            <person name="Shabalina S.A."/>
            <person name="Pagnier I."/>
            <person name="Robert C."/>
            <person name="Azza S."/>
            <person name="Klose T."/>
            <person name="Wong J."/>
            <person name="Rossmann M.G."/>
            <person name="La Scola B."/>
            <person name="Raoult D."/>
            <person name="Koonin E.V."/>
        </authorList>
    </citation>
    <scope>NUCLEOTIDE SEQUENCE [LARGE SCALE GENOMIC DNA]</scope>
    <source>
        <strain evidence="4 5">M10A</strain>
    </source>
</reference>
<feature type="active site" description="Proton acceptor" evidence="2">
    <location>
        <position position="217"/>
    </location>
</feature>